<dbReference type="EMBL" id="CP001998">
    <property type="protein sequence ID" value="ADE53366.1"/>
    <property type="molecule type" value="Genomic_DNA"/>
</dbReference>
<feature type="transmembrane region" description="Helical" evidence="7">
    <location>
        <begin position="355"/>
        <end position="379"/>
    </location>
</feature>
<dbReference type="KEGG" id="caa:Caka_0341"/>
<dbReference type="PANTHER" id="PTHR30151:SF7">
    <property type="entry name" value="NITRATE IMPORT PERMEASE PROTEIN NRTB"/>
    <property type="match status" value="1"/>
</dbReference>
<dbReference type="Proteomes" id="UP000000925">
    <property type="component" value="Chromosome"/>
</dbReference>
<dbReference type="Pfam" id="PF00528">
    <property type="entry name" value="BPD_transp_1"/>
    <property type="match status" value="1"/>
</dbReference>
<proteinExistence type="inferred from homology"/>
<dbReference type="SUPFAM" id="SSF161098">
    <property type="entry name" value="MetI-like"/>
    <property type="match status" value="1"/>
</dbReference>
<feature type="transmembrane region" description="Helical" evidence="7">
    <location>
        <begin position="43"/>
        <end position="63"/>
    </location>
</feature>
<evidence type="ECO:0000313" key="11">
    <source>
        <dbReference type="Proteomes" id="UP000000925"/>
    </source>
</evidence>
<feature type="domain" description="ABC transmembrane type-1" evidence="9">
    <location>
        <begin position="316"/>
        <end position="526"/>
    </location>
</feature>
<dbReference type="PROSITE" id="PS50928">
    <property type="entry name" value="ABC_TM1"/>
    <property type="match status" value="1"/>
</dbReference>
<feature type="transmembrane region" description="Helical" evidence="7">
    <location>
        <begin position="320"/>
        <end position="343"/>
    </location>
</feature>
<dbReference type="PANTHER" id="PTHR30151">
    <property type="entry name" value="ALKANE SULFONATE ABC TRANSPORTER-RELATED, MEMBRANE SUBUNIT"/>
    <property type="match status" value="1"/>
</dbReference>
<evidence type="ECO:0000256" key="6">
    <source>
        <dbReference type="ARBA" id="ARBA00023136"/>
    </source>
</evidence>
<dbReference type="HOGENOM" id="CLU_507035_0_0_0"/>
<comment type="similarity">
    <text evidence="7">Belongs to the binding-protein-dependent transport system permease family.</text>
</comment>
<dbReference type="CDD" id="cd06261">
    <property type="entry name" value="TM_PBP2"/>
    <property type="match status" value="1"/>
</dbReference>
<feature type="transmembrane region" description="Helical" evidence="7">
    <location>
        <begin position="453"/>
        <end position="480"/>
    </location>
</feature>
<dbReference type="AlphaFoldDB" id="D5EMG0"/>
<evidence type="ECO:0000256" key="2">
    <source>
        <dbReference type="ARBA" id="ARBA00022448"/>
    </source>
</evidence>
<dbReference type="eggNOG" id="COG1193">
    <property type="taxonomic scope" value="Bacteria"/>
</dbReference>
<keyword evidence="5 7" id="KW-1133">Transmembrane helix</keyword>
<accession>D5EMG0</accession>
<organism evidence="10 11">
    <name type="scientific">Coraliomargarita akajimensis (strain DSM 45221 / IAM 15411 / JCM 23193 / KCTC 12865 / 04OKA010-24)</name>
    <dbReference type="NCBI Taxonomy" id="583355"/>
    <lineage>
        <taxon>Bacteria</taxon>
        <taxon>Pseudomonadati</taxon>
        <taxon>Verrucomicrobiota</taxon>
        <taxon>Opitutia</taxon>
        <taxon>Puniceicoccales</taxon>
        <taxon>Coraliomargaritaceae</taxon>
        <taxon>Coraliomargarita</taxon>
    </lineage>
</organism>
<keyword evidence="4 7" id="KW-0812">Transmembrane</keyword>
<evidence type="ECO:0000313" key="10">
    <source>
        <dbReference type="EMBL" id="ADE53366.1"/>
    </source>
</evidence>
<evidence type="ECO:0000256" key="8">
    <source>
        <dbReference type="SAM" id="Coils"/>
    </source>
</evidence>
<name>D5EMG0_CORAD</name>
<evidence type="ECO:0000256" key="7">
    <source>
        <dbReference type="RuleBase" id="RU363032"/>
    </source>
</evidence>
<dbReference type="STRING" id="583355.Caka_0341"/>
<keyword evidence="11" id="KW-1185">Reference proteome</keyword>
<dbReference type="RefSeq" id="WP_013042091.1">
    <property type="nucleotide sequence ID" value="NC_014008.1"/>
</dbReference>
<gene>
    <name evidence="10" type="ordered locus">Caka_0341</name>
</gene>
<dbReference type="OrthoDB" id="9804353at2"/>
<dbReference type="Gene3D" id="1.10.3720.10">
    <property type="entry name" value="MetI-like"/>
    <property type="match status" value="1"/>
</dbReference>
<dbReference type="InterPro" id="IPR000515">
    <property type="entry name" value="MetI-like"/>
</dbReference>
<keyword evidence="8" id="KW-0175">Coiled coil</keyword>
<evidence type="ECO:0000256" key="1">
    <source>
        <dbReference type="ARBA" id="ARBA00004651"/>
    </source>
</evidence>
<dbReference type="eggNOG" id="COG0600">
    <property type="taxonomic scope" value="Bacteria"/>
</dbReference>
<protein>
    <submittedName>
        <fullName evidence="10">Binding-protein-dependent transport systems inner membrane component</fullName>
    </submittedName>
</protein>
<feature type="transmembrane region" description="Helical" evidence="7">
    <location>
        <begin position="500"/>
        <end position="522"/>
    </location>
</feature>
<dbReference type="GO" id="GO:0055085">
    <property type="term" value="P:transmembrane transport"/>
    <property type="evidence" value="ECO:0007669"/>
    <property type="project" value="InterPro"/>
</dbReference>
<evidence type="ECO:0000256" key="3">
    <source>
        <dbReference type="ARBA" id="ARBA00022475"/>
    </source>
</evidence>
<keyword evidence="3" id="KW-1003">Cell membrane</keyword>
<sequence>MAEKTSDAIKYKILRFLDVTGFTVFDPVVRLCFGEEPKKQGEAIFKFMVIPSIFICFCLWLWWTVAPNHKTKSGEVPTPDVVYNSAVINDTFHKRENTKAADFLLEGELRESTLAEVEAQIESNGAVLEELESKLAEQEAAYEAQLNSRISPLQAQLDALKAENKEALATAKAAITAESEKIEAGNGSADTLIAAIRAEGEVKDAGRAKESVIKDQIEVIRSEKYEPLEKARLEVNAVADEQQFLKKRVDILTSSNRSVKVEVAREKLSGSKEGLMAATSAKKAVAEGKKVVRGEDSIERLEGQQYAKAMTVYLQIKRSLFTVFIGFITAAIIAIPVGILCGLSRIAMACLTPIISIFKPVSPVVWLLIFQIVVGAFFPDPESHPFFLFFNSLPIIGGLGINPALIFSACTVAMCAVWPALVNTALGVASIDKDHINVARVLRLNFWERLTKIIIPSAMPLVFAGLRISLGVGWMVLIAAEALSSSDGLGKFVWDEYQNGSSFSFANILYACFVVGAIGFMLDRMMIILQRLVSFDGGNTSL</sequence>
<keyword evidence="2 7" id="KW-0813">Transport</keyword>
<dbReference type="GO" id="GO:0005886">
    <property type="term" value="C:plasma membrane"/>
    <property type="evidence" value="ECO:0007669"/>
    <property type="project" value="UniProtKB-SubCell"/>
</dbReference>
<feature type="coiled-coil region" evidence="8">
    <location>
        <begin position="114"/>
        <end position="177"/>
    </location>
</feature>
<reference evidence="10 11" key="1">
    <citation type="journal article" date="2010" name="Stand. Genomic Sci.">
        <title>Complete genome sequence of Coraliomargarita akajimensis type strain (04OKA010-24).</title>
        <authorList>
            <person name="Mavromatis K."/>
            <person name="Abt B."/>
            <person name="Brambilla E."/>
            <person name="Lapidus A."/>
            <person name="Copeland A."/>
            <person name="Deshpande S."/>
            <person name="Nolan M."/>
            <person name="Lucas S."/>
            <person name="Tice H."/>
            <person name="Cheng J.F."/>
            <person name="Han C."/>
            <person name="Detter J.C."/>
            <person name="Woyke T."/>
            <person name="Goodwin L."/>
            <person name="Pitluck S."/>
            <person name="Held B."/>
            <person name="Brettin T."/>
            <person name="Tapia R."/>
            <person name="Ivanova N."/>
            <person name="Mikhailova N."/>
            <person name="Pati A."/>
            <person name="Liolios K."/>
            <person name="Chen A."/>
            <person name="Palaniappan K."/>
            <person name="Land M."/>
            <person name="Hauser L."/>
            <person name="Chang Y.J."/>
            <person name="Jeffries C.D."/>
            <person name="Rohde M."/>
            <person name="Goker M."/>
            <person name="Bristow J."/>
            <person name="Eisen J.A."/>
            <person name="Markowitz V."/>
            <person name="Hugenholtz P."/>
            <person name="Klenk H.P."/>
            <person name="Kyrpides N.C."/>
        </authorList>
    </citation>
    <scope>NUCLEOTIDE SEQUENCE [LARGE SCALE GENOMIC DNA]</scope>
    <source>
        <strain evidence="11">DSM 45221 / IAM 15411 / JCM 23193 / KCTC 12865</strain>
    </source>
</reference>
<dbReference type="InterPro" id="IPR035906">
    <property type="entry name" value="MetI-like_sf"/>
</dbReference>
<evidence type="ECO:0000259" key="9">
    <source>
        <dbReference type="PROSITE" id="PS50928"/>
    </source>
</evidence>
<evidence type="ECO:0000256" key="4">
    <source>
        <dbReference type="ARBA" id="ARBA00022692"/>
    </source>
</evidence>
<evidence type="ECO:0000256" key="5">
    <source>
        <dbReference type="ARBA" id="ARBA00022989"/>
    </source>
</evidence>
<keyword evidence="6 7" id="KW-0472">Membrane</keyword>
<comment type="subcellular location">
    <subcellularLocation>
        <location evidence="1 7">Cell membrane</location>
        <topology evidence="1 7">Multi-pass membrane protein</topology>
    </subcellularLocation>
</comment>